<dbReference type="PROSITE" id="PS51257">
    <property type="entry name" value="PROKAR_LIPOPROTEIN"/>
    <property type="match status" value="1"/>
</dbReference>
<evidence type="ECO:0000256" key="1">
    <source>
        <dbReference type="SAM" id="SignalP"/>
    </source>
</evidence>
<accession>A0A1V3NMU8</accession>
<keyword evidence="1" id="KW-0732">Signal</keyword>
<evidence type="ECO:0000313" key="2">
    <source>
        <dbReference type="EMBL" id="OOG26429.1"/>
    </source>
</evidence>
<evidence type="ECO:0008006" key="4">
    <source>
        <dbReference type="Google" id="ProtNLM"/>
    </source>
</evidence>
<organism evidence="2 3">
    <name type="scientific">Thioalkalivibrio denitrificans</name>
    <dbReference type="NCBI Taxonomy" id="108003"/>
    <lineage>
        <taxon>Bacteria</taxon>
        <taxon>Pseudomonadati</taxon>
        <taxon>Pseudomonadota</taxon>
        <taxon>Gammaproteobacteria</taxon>
        <taxon>Chromatiales</taxon>
        <taxon>Ectothiorhodospiraceae</taxon>
        <taxon>Thioalkalivibrio</taxon>
    </lineage>
</organism>
<name>A0A1V3NMU8_9GAMM</name>
<sequence>MPGSRPWVTFVTLLLAAPILGACVGGTTTPTETQVAAVMVSTAPIQLQGGALELNPRLHGALSVVSEADPLPGVISSGTCPSGETGDCGYLGHLYPDPYLRGFNRLPRSEYLWVDSDTRLRLSYEWVFRGIQVRNNDGELQYPQPINLGTCLPGTPPRGTWHDAATRAELRDIHGRRALLPWSHMETIFRFRQVTCRRPATSVAPGVDPAPVTTGCIMRGVNDVFKPARLSMENPPFCVMHYPLFDAGMFDISQRLFAEPVPERFDPAWANADLRQETVLPHLFTVRAGGTRHYMRRLTLKESRPLDAERGEDYDFEYRVPLTADGARWLENFSPTLLVDGVRVLRVRGNVPLPIQRLTVDTINCRSHNEDRTRYAIKNCGAGYYSTTPAYTQDVLDLAERHRRRVGDQERARWDIRVRVPPGSDLLRPDDEALIEFELRSVSLTETTAQGLQPLTRLDIRPARRHLGFLPPVEDLPGMQAFELENRGASELRVEGIAVVGLDASQFHVGSIVHNKLQGDLIIPQRDVPTPFTLQPSETASVEIQPRLQGEGDRHGLFTVVYRDRRNTVSVATSELLARAGASLSAQPRVRTFILNQPALVPRISATVLLTNDGQLPFERRSYSVSGPDSDLFRLVRAGMESEGWFAPDVPRSIAPGGFEILWIEYMPRAQGRHEAVLHVDTSAGRDEVELIGSCYDGCRPPVMLEPVRPVDPETRELRLME</sequence>
<dbReference type="AlphaFoldDB" id="A0A1V3NMU8"/>
<gene>
    <name evidence="2" type="ORF">B1C78_05025</name>
</gene>
<dbReference type="Proteomes" id="UP000189462">
    <property type="component" value="Unassembled WGS sequence"/>
</dbReference>
<keyword evidence="3" id="KW-1185">Reference proteome</keyword>
<proteinExistence type="predicted"/>
<feature type="signal peptide" evidence="1">
    <location>
        <begin position="1"/>
        <end position="22"/>
    </location>
</feature>
<comment type="caution">
    <text evidence="2">The sequence shown here is derived from an EMBL/GenBank/DDBJ whole genome shotgun (WGS) entry which is preliminary data.</text>
</comment>
<dbReference type="EMBL" id="MVBK01000028">
    <property type="protein sequence ID" value="OOG26429.1"/>
    <property type="molecule type" value="Genomic_DNA"/>
</dbReference>
<protein>
    <recommendedName>
        <fullName evidence="4">Lipoprotein</fullName>
    </recommendedName>
</protein>
<reference evidence="2 3" key="1">
    <citation type="submission" date="2017-02" db="EMBL/GenBank/DDBJ databases">
        <title>Genomic diversity within the haloalkaliphilic genus Thioalkalivibrio.</title>
        <authorList>
            <person name="Ahn A.-C."/>
            <person name="Meier-Kolthoff J."/>
            <person name="Overmars L."/>
            <person name="Richter M."/>
            <person name="Woyke T."/>
            <person name="Sorokin D.Y."/>
            <person name="Muyzer G."/>
        </authorList>
    </citation>
    <scope>NUCLEOTIDE SEQUENCE [LARGE SCALE GENOMIC DNA]</scope>
    <source>
        <strain evidence="2 3">ALJD</strain>
    </source>
</reference>
<feature type="chain" id="PRO_5013047614" description="Lipoprotein" evidence="1">
    <location>
        <begin position="23"/>
        <end position="722"/>
    </location>
</feature>
<evidence type="ECO:0000313" key="3">
    <source>
        <dbReference type="Proteomes" id="UP000189462"/>
    </source>
</evidence>